<feature type="transmembrane region" description="Helical" evidence="1">
    <location>
        <begin position="45"/>
        <end position="66"/>
    </location>
</feature>
<keyword evidence="1" id="KW-0812">Transmembrane</keyword>
<organism evidence="2 3">
    <name type="scientific">Haloarcula pellucida</name>
    <dbReference type="NCBI Taxonomy" id="1427151"/>
    <lineage>
        <taxon>Archaea</taxon>
        <taxon>Methanobacteriati</taxon>
        <taxon>Methanobacteriota</taxon>
        <taxon>Stenosarchaea group</taxon>
        <taxon>Halobacteria</taxon>
        <taxon>Halobacteriales</taxon>
        <taxon>Haloarculaceae</taxon>
        <taxon>Haloarcula</taxon>
    </lineage>
</organism>
<comment type="caution">
    <text evidence="2">The sequence shown here is derived from an EMBL/GenBank/DDBJ whole genome shotgun (WGS) entry which is preliminary data.</text>
</comment>
<evidence type="ECO:0000256" key="1">
    <source>
        <dbReference type="SAM" id="Phobius"/>
    </source>
</evidence>
<dbReference type="Proteomes" id="UP000605784">
    <property type="component" value="Unassembled WGS sequence"/>
</dbReference>
<evidence type="ECO:0008006" key="4">
    <source>
        <dbReference type="Google" id="ProtNLM"/>
    </source>
</evidence>
<dbReference type="RefSeq" id="WP_189000190.1">
    <property type="nucleotide sequence ID" value="NZ_BMOU01000005.1"/>
</dbReference>
<dbReference type="EMBL" id="BMOU01000005">
    <property type="protein sequence ID" value="GGN99731.1"/>
    <property type="molecule type" value="Genomic_DNA"/>
</dbReference>
<gene>
    <name evidence="2" type="ORF">GCM10009030_31630</name>
</gene>
<dbReference type="InterPro" id="IPR021529">
    <property type="entry name" value="DUF2798"/>
</dbReference>
<sequence>MVARSQLARNVATAGLMAMFMSLTIALALRALFDGIGPGFVGEWLQTATVAFVVAWPSAAVFFPVVNTLVDRLPISANDDHSRE</sequence>
<name>A0A830GQW1_9EURY</name>
<reference evidence="2" key="2">
    <citation type="submission" date="2020-09" db="EMBL/GenBank/DDBJ databases">
        <authorList>
            <person name="Sun Q."/>
            <person name="Ohkuma M."/>
        </authorList>
    </citation>
    <scope>NUCLEOTIDE SEQUENCE</scope>
    <source>
        <strain evidence="2">JCM 17820</strain>
    </source>
</reference>
<dbReference type="AlphaFoldDB" id="A0A830GQW1"/>
<evidence type="ECO:0000313" key="2">
    <source>
        <dbReference type="EMBL" id="GGN99731.1"/>
    </source>
</evidence>
<keyword evidence="1" id="KW-0472">Membrane</keyword>
<proteinExistence type="predicted"/>
<accession>A0A830GQW1</accession>
<keyword evidence="3" id="KW-1185">Reference proteome</keyword>
<dbReference type="Pfam" id="PF11391">
    <property type="entry name" value="DUF2798"/>
    <property type="match status" value="1"/>
</dbReference>
<protein>
    <recommendedName>
        <fullName evidence="4">DUF2798 domain-containing protein</fullName>
    </recommendedName>
</protein>
<evidence type="ECO:0000313" key="3">
    <source>
        <dbReference type="Proteomes" id="UP000605784"/>
    </source>
</evidence>
<reference evidence="2" key="1">
    <citation type="journal article" date="2014" name="Int. J. Syst. Evol. Microbiol.">
        <title>Complete genome sequence of Corynebacterium casei LMG S-19264T (=DSM 44701T), isolated from a smear-ripened cheese.</title>
        <authorList>
            <consortium name="US DOE Joint Genome Institute (JGI-PGF)"/>
            <person name="Walter F."/>
            <person name="Albersmeier A."/>
            <person name="Kalinowski J."/>
            <person name="Ruckert C."/>
        </authorList>
    </citation>
    <scope>NUCLEOTIDE SEQUENCE</scope>
    <source>
        <strain evidence="2">JCM 17820</strain>
    </source>
</reference>
<feature type="transmembrane region" description="Helical" evidence="1">
    <location>
        <begin position="12"/>
        <end position="33"/>
    </location>
</feature>
<keyword evidence="1" id="KW-1133">Transmembrane helix</keyword>